<dbReference type="AlphaFoldDB" id="M4Z287"/>
<keyword evidence="3" id="KW-1185">Reference proteome</keyword>
<evidence type="ECO:0000313" key="3">
    <source>
        <dbReference type="Proteomes" id="UP000011841"/>
    </source>
</evidence>
<evidence type="ECO:0000313" key="2">
    <source>
        <dbReference type="EMBL" id="BAM87308.1"/>
    </source>
</evidence>
<dbReference type="STRING" id="1245469.S58_12980"/>
<organism evidence="2 3">
    <name type="scientific">Bradyrhizobium oligotrophicum S58</name>
    <dbReference type="NCBI Taxonomy" id="1245469"/>
    <lineage>
        <taxon>Bacteria</taxon>
        <taxon>Pseudomonadati</taxon>
        <taxon>Pseudomonadota</taxon>
        <taxon>Alphaproteobacteria</taxon>
        <taxon>Hyphomicrobiales</taxon>
        <taxon>Nitrobacteraceae</taxon>
        <taxon>Bradyrhizobium</taxon>
    </lineage>
</organism>
<protein>
    <submittedName>
        <fullName evidence="2">Uncharacterized protein</fullName>
    </submittedName>
</protein>
<reference evidence="2 3" key="1">
    <citation type="journal article" date="2013" name="Appl. Environ. Microbiol.">
        <title>Genome analysis suggests that the soil oligotrophic bacterium Agromonas oligotrophica (Bradyrhizobium oligotrophicum) is a nitrogen-fixing symbiont of Aeschynomene indica.</title>
        <authorList>
            <person name="Okubo T."/>
            <person name="Fukushima S."/>
            <person name="Itakura M."/>
            <person name="Oshima K."/>
            <person name="Longtonglang A."/>
            <person name="Teaumroong N."/>
            <person name="Mitsui H."/>
            <person name="Hattori M."/>
            <person name="Hattori R."/>
            <person name="Hattori T."/>
            <person name="Minamisawa K."/>
        </authorList>
    </citation>
    <scope>NUCLEOTIDE SEQUENCE [LARGE SCALE GENOMIC DNA]</scope>
    <source>
        <strain evidence="2 3">S58</strain>
    </source>
</reference>
<dbReference type="KEGG" id="aol:S58_12980"/>
<feature type="compositionally biased region" description="Low complexity" evidence="1">
    <location>
        <begin position="1"/>
        <end position="22"/>
    </location>
</feature>
<gene>
    <name evidence="2" type="ORF">S58_12980</name>
</gene>
<dbReference type="PATRIC" id="fig|1245469.3.peg.1332"/>
<proteinExistence type="predicted"/>
<accession>M4Z287</accession>
<dbReference type="HOGENOM" id="CLU_3096329_0_0_5"/>
<name>M4Z287_9BRAD</name>
<dbReference type="EMBL" id="AP012603">
    <property type="protein sequence ID" value="BAM87308.1"/>
    <property type="molecule type" value="Genomic_DNA"/>
</dbReference>
<sequence>MSFPAASAEAAAAPGACESGAAPDDDRNASRAVGLRALQVTQANNMWALCG</sequence>
<dbReference type="Proteomes" id="UP000011841">
    <property type="component" value="Chromosome"/>
</dbReference>
<feature type="region of interest" description="Disordered" evidence="1">
    <location>
        <begin position="1"/>
        <end position="28"/>
    </location>
</feature>
<evidence type="ECO:0000256" key="1">
    <source>
        <dbReference type="SAM" id="MobiDB-lite"/>
    </source>
</evidence>